<protein>
    <submittedName>
        <fullName evidence="1">Uncharacterized protein (TIGR02270 family)</fullName>
    </submittedName>
</protein>
<dbReference type="Gene3D" id="1.25.10.10">
    <property type="entry name" value="Leucine-rich Repeat Variant"/>
    <property type="match status" value="1"/>
</dbReference>
<accession>A0A7W9BMG2</accession>
<dbReference type="InterPro" id="IPR011959">
    <property type="entry name" value="CHP02270"/>
</dbReference>
<keyword evidence="2" id="KW-1185">Reference proteome</keyword>
<dbReference type="SUPFAM" id="SSF48371">
    <property type="entry name" value="ARM repeat"/>
    <property type="match status" value="1"/>
</dbReference>
<evidence type="ECO:0000313" key="2">
    <source>
        <dbReference type="Proteomes" id="UP000535415"/>
    </source>
</evidence>
<dbReference type="NCBIfam" id="TIGR02270">
    <property type="entry name" value="TIGR02270 family protein"/>
    <property type="match status" value="1"/>
</dbReference>
<dbReference type="AlphaFoldDB" id="A0A7W9BMG2"/>
<sequence length="409" mass="43851">MTHIPIILTQHAEDAAVLWERRRRAVDAPHYNTMYLARLDEQLEAHLDGLRIAGAAGWEEAVAAFKEIGGGGEMFTLSTLAFGQDDPALIQSVIELIKADPNAFLGPAASGIGWLHQSKLSGKVSPLLLSDDLIARALGVGGCALHRVDPGKQLTVFLDDPPGVKRRAVRLAGEIGRVGLLPCIQELCHDTDAETAYWATWSAVLLGDRGEALDQLLQIATGDSAKAQDALGVALPAMGFEAGCNWLNAQPVEATTTKITGYGILGDAGAVPWLIEQMADDDLAQIAGESYALITGADLEKDDLDRDIPDGALDGPNDDPTDDDVDLGANENLAWASADHVASHWRGIRARFGSGSYILGRPAGVDTWRDCFANGYQRQRRVAATWLAVSEPAAPLGNWKVPVFRSWPR</sequence>
<dbReference type="Proteomes" id="UP000535415">
    <property type="component" value="Unassembled WGS sequence"/>
</dbReference>
<dbReference type="RefSeq" id="WP_183530273.1">
    <property type="nucleotide sequence ID" value="NZ_JACIJM010000009.1"/>
</dbReference>
<organism evidence="1 2">
    <name type="scientific">Yoonia ponticola</name>
    <dbReference type="NCBI Taxonomy" id="1524255"/>
    <lineage>
        <taxon>Bacteria</taxon>
        <taxon>Pseudomonadati</taxon>
        <taxon>Pseudomonadota</taxon>
        <taxon>Alphaproteobacteria</taxon>
        <taxon>Rhodobacterales</taxon>
        <taxon>Paracoccaceae</taxon>
        <taxon>Yoonia</taxon>
    </lineage>
</organism>
<dbReference type="InterPro" id="IPR016024">
    <property type="entry name" value="ARM-type_fold"/>
</dbReference>
<name>A0A7W9BMG2_9RHOB</name>
<evidence type="ECO:0000313" key="1">
    <source>
        <dbReference type="EMBL" id="MBB5723237.1"/>
    </source>
</evidence>
<proteinExistence type="predicted"/>
<comment type="caution">
    <text evidence="1">The sequence shown here is derived from an EMBL/GenBank/DDBJ whole genome shotgun (WGS) entry which is preliminary data.</text>
</comment>
<gene>
    <name evidence="1" type="ORF">FHS72_002877</name>
</gene>
<dbReference type="InterPro" id="IPR011989">
    <property type="entry name" value="ARM-like"/>
</dbReference>
<dbReference type="EMBL" id="JACIJM010000009">
    <property type="protein sequence ID" value="MBB5723237.1"/>
    <property type="molecule type" value="Genomic_DNA"/>
</dbReference>
<reference evidence="1 2" key="1">
    <citation type="submission" date="2020-08" db="EMBL/GenBank/DDBJ databases">
        <title>Genomic Encyclopedia of Type Strains, Phase IV (KMG-IV): sequencing the most valuable type-strain genomes for metagenomic binning, comparative biology and taxonomic classification.</title>
        <authorList>
            <person name="Goeker M."/>
        </authorList>
    </citation>
    <scope>NUCLEOTIDE SEQUENCE [LARGE SCALE GENOMIC DNA]</scope>
    <source>
        <strain evidence="1 2">DSM 101064</strain>
    </source>
</reference>